<feature type="region of interest" description="Disordered" evidence="1">
    <location>
        <begin position="139"/>
        <end position="158"/>
    </location>
</feature>
<evidence type="ECO:0000313" key="3">
    <source>
        <dbReference type="Proteomes" id="UP001163823"/>
    </source>
</evidence>
<feature type="region of interest" description="Disordered" evidence="1">
    <location>
        <begin position="314"/>
        <end position="357"/>
    </location>
</feature>
<organism evidence="2 3">
    <name type="scientific">Quillaja saponaria</name>
    <name type="common">Soap bark tree</name>
    <dbReference type="NCBI Taxonomy" id="32244"/>
    <lineage>
        <taxon>Eukaryota</taxon>
        <taxon>Viridiplantae</taxon>
        <taxon>Streptophyta</taxon>
        <taxon>Embryophyta</taxon>
        <taxon>Tracheophyta</taxon>
        <taxon>Spermatophyta</taxon>
        <taxon>Magnoliopsida</taxon>
        <taxon>eudicotyledons</taxon>
        <taxon>Gunneridae</taxon>
        <taxon>Pentapetalae</taxon>
        <taxon>rosids</taxon>
        <taxon>fabids</taxon>
        <taxon>Fabales</taxon>
        <taxon>Quillajaceae</taxon>
        <taxon>Quillaja</taxon>
    </lineage>
</organism>
<dbReference type="Proteomes" id="UP001163823">
    <property type="component" value="Chromosome 5"/>
</dbReference>
<proteinExistence type="predicted"/>
<feature type="compositionally biased region" description="Low complexity" evidence="1">
    <location>
        <begin position="113"/>
        <end position="123"/>
    </location>
</feature>
<feature type="compositionally biased region" description="Polar residues" evidence="1">
    <location>
        <begin position="66"/>
        <end position="80"/>
    </location>
</feature>
<gene>
    <name evidence="2" type="ORF">O6P43_013184</name>
</gene>
<accession>A0AAD7M370</accession>
<dbReference type="KEGG" id="qsa:O6P43_013184"/>
<reference evidence="2" key="1">
    <citation type="journal article" date="2023" name="Science">
        <title>Elucidation of the pathway for biosynthesis of saponin adjuvants from the soapbark tree.</title>
        <authorList>
            <person name="Reed J."/>
            <person name="Orme A."/>
            <person name="El-Demerdash A."/>
            <person name="Owen C."/>
            <person name="Martin L.B.B."/>
            <person name="Misra R.C."/>
            <person name="Kikuchi S."/>
            <person name="Rejzek M."/>
            <person name="Martin A.C."/>
            <person name="Harkess A."/>
            <person name="Leebens-Mack J."/>
            <person name="Louveau T."/>
            <person name="Stephenson M.J."/>
            <person name="Osbourn A."/>
        </authorList>
    </citation>
    <scope>NUCLEOTIDE SEQUENCE</scope>
    <source>
        <strain evidence="2">S10</strain>
    </source>
</reference>
<evidence type="ECO:0000313" key="2">
    <source>
        <dbReference type="EMBL" id="KAJ7969185.1"/>
    </source>
</evidence>
<dbReference type="AlphaFoldDB" id="A0AAD7M370"/>
<keyword evidence="3" id="KW-1185">Reference proteome</keyword>
<evidence type="ECO:0000256" key="1">
    <source>
        <dbReference type="SAM" id="MobiDB-lite"/>
    </source>
</evidence>
<comment type="caution">
    <text evidence="2">The sequence shown here is derived from an EMBL/GenBank/DDBJ whole genome shotgun (WGS) entry which is preliminary data.</text>
</comment>
<protein>
    <submittedName>
        <fullName evidence="2">Uncharacterized protein</fullName>
    </submittedName>
</protein>
<feature type="compositionally biased region" description="Acidic residues" evidence="1">
    <location>
        <begin position="141"/>
        <end position="152"/>
    </location>
</feature>
<name>A0AAD7M370_QUISA</name>
<feature type="region of interest" description="Disordered" evidence="1">
    <location>
        <begin position="31"/>
        <end position="131"/>
    </location>
</feature>
<sequence>MTWRGGLLSGFHLPELETGRPGVLKPCKIEDGSRVQGELPRPSDEQVKKRKSSVNGNRRIVKMSSEDGTTSAPPFNTSGDHLTDGTIMPVGEEPRYRPGKGKVLLPSLAYHPSTSSNSENTESGSFEDEDEATALARFSPEQDDDEESDDDSTTFWPQTNVTAVGAIENVISEPKVGAHSSVLDCVQKSSSNQEQVMGWIYFSARFDLYRGHPDNNKEWKPRYFFVKAPHPTGLLHQWGVLRTWKPTKTPKMNRVQRKKYYKILAYQKFQTGGFLDTIFFTSDPILVRTDMGLTQEQEAAEVRAATRCRLEAMKERAAQASNKGKRPMKEGGRAPKRSKPSSASHRDMAKVSSIRRA</sequence>
<dbReference type="EMBL" id="JARAOO010000005">
    <property type="protein sequence ID" value="KAJ7969185.1"/>
    <property type="molecule type" value="Genomic_DNA"/>
</dbReference>